<evidence type="ECO:0000256" key="1">
    <source>
        <dbReference type="ARBA" id="ARBA00022679"/>
    </source>
</evidence>
<accession>A0ABR2TA07</accession>
<comment type="caution">
    <text evidence="6">The sequence shown here is derived from an EMBL/GenBank/DDBJ whole genome shotgun (WGS) entry which is preliminary data.</text>
</comment>
<feature type="compositionally biased region" description="Polar residues" evidence="5">
    <location>
        <begin position="1"/>
        <end position="12"/>
    </location>
</feature>
<name>A0ABR2TA07_9ROSI</name>
<keyword evidence="3" id="KW-0418">Kinase</keyword>
<dbReference type="Proteomes" id="UP001396334">
    <property type="component" value="Unassembled WGS sequence"/>
</dbReference>
<evidence type="ECO:0000313" key="6">
    <source>
        <dbReference type="EMBL" id="KAK9034348.1"/>
    </source>
</evidence>
<proteinExistence type="predicted"/>
<dbReference type="EMBL" id="JBBPBN010000007">
    <property type="protein sequence ID" value="KAK9034348.1"/>
    <property type="molecule type" value="Genomic_DNA"/>
</dbReference>
<gene>
    <name evidence="6" type="ORF">V6N11_050515</name>
</gene>
<feature type="compositionally biased region" description="Low complexity" evidence="5">
    <location>
        <begin position="95"/>
        <end position="104"/>
    </location>
</feature>
<evidence type="ECO:0000256" key="3">
    <source>
        <dbReference type="ARBA" id="ARBA00022777"/>
    </source>
</evidence>
<evidence type="ECO:0000313" key="7">
    <source>
        <dbReference type="Proteomes" id="UP001396334"/>
    </source>
</evidence>
<feature type="compositionally biased region" description="Polar residues" evidence="5">
    <location>
        <begin position="22"/>
        <end position="31"/>
    </location>
</feature>
<evidence type="ECO:0000256" key="4">
    <source>
        <dbReference type="ARBA" id="ARBA00022840"/>
    </source>
</evidence>
<protein>
    <submittedName>
        <fullName evidence="6">Uncharacterized protein</fullName>
    </submittedName>
</protein>
<dbReference type="PANTHER" id="PTHR34273">
    <property type="entry name" value="METHYLTHIORIBOSE KINASE"/>
    <property type="match status" value="1"/>
</dbReference>
<dbReference type="PANTHER" id="PTHR34273:SF2">
    <property type="entry name" value="METHYLTHIORIBOSE KINASE"/>
    <property type="match status" value="1"/>
</dbReference>
<dbReference type="Gene3D" id="3.90.1200.10">
    <property type="match status" value="1"/>
</dbReference>
<feature type="compositionally biased region" description="Low complexity" evidence="5">
    <location>
        <begin position="48"/>
        <end position="59"/>
    </location>
</feature>
<evidence type="ECO:0000256" key="2">
    <source>
        <dbReference type="ARBA" id="ARBA00022741"/>
    </source>
</evidence>
<feature type="compositionally biased region" description="Low complexity" evidence="5">
    <location>
        <begin position="111"/>
        <end position="125"/>
    </location>
</feature>
<evidence type="ECO:0000256" key="5">
    <source>
        <dbReference type="SAM" id="MobiDB-lite"/>
    </source>
</evidence>
<feature type="region of interest" description="Disordered" evidence="5">
    <location>
        <begin position="1"/>
        <end position="135"/>
    </location>
</feature>
<sequence>MVLPSTDSSSMLPSDLADESEQSFFNKLSDSTLHDIPAGSSSSSQLGNITPTTNTIANDNTDDATLHDGHGAGLPTNDDDAGNAPTDDANDDANDANNGNGDAPNADDDNTIASSSSTIPSPLSSNDDLPTTSIDLPMTNDDAAFNKHSMITRSKAVLFQHGPIGYDIGAFIGNLIIAFFAQDGHAVAQGNDRKKFIALWDENKNGSREAYLPIIYDNPELQKSVQEKYMKELFHDRYTWIWCC</sequence>
<keyword evidence="4" id="KW-0067">ATP-binding</keyword>
<reference evidence="6 7" key="1">
    <citation type="journal article" date="2024" name="G3 (Bethesda)">
        <title>Genome assembly of Hibiscus sabdariffa L. provides insights into metabolisms of medicinal natural products.</title>
        <authorList>
            <person name="Kim T."/>
        </authorList>
    </citation>
    <scope>NUCLEOTIDE SEQUENCE [LARGE SCALE GENOMIC DNA]</scope>
    <source>
        <strain evidence="6">TK-2024</strain>
        <tissue evidence="6">Old leaves</tissue>
    </source>
</reference>
<keyword evidence="2" id="KW-0547">Nucleotide-binding</keyword>
<keyword evidence="7" id="KW-1185">Reference proteome</keyword>
<organism evidence="6 7">
    <name type="scientific">Hibiscus sabdariffa</name>
    <name type="common">roselle</name>
    <dbReference type="NCBI Taxonomy" id="183260"/>
    <lineage>
        <taxon>Eukaryota</taxon>
        <taxon>Viridiplantae</taxon>
        <taxon>Streptophyta</taxon>
        <taxon>Embryophyta</taxon>
        <taxon>Tracheophyta</taxon>
        <taxon>Spermatophyta</taxon>
        <taxon>Magnoliopsida</taxon>
        <taxon>eudicotyledons</taxon>
        <taxon>Gunneridae</taxon>
        <taxon>Pentapetalae</taxon>
        <taxon>rosids</taxon>
        <taxon>malvids</taxon>
        <taxon>Malvales</taxon>
        <taxon>Malvaceae</taxon>
        <taxon>Malvoideae</taxon>
        <taxon>Hibiscus</taxon>
    </lineage>
</organism>
<keyword evidence="1" id="KW-0808">Transferase</keyword>